<dbReference type="Pfam" id="PF12770">
    <property type="entry name" value="CHAT"/>
    <property type="match status" value="1"/>
</dbReference>
<comment type="caution">
    <text evidence="2">The sequence shown here is derived from an EMBL/GenBank/DDBJ whole genome shotgun (WGS) entry which is preliminary data.</text>
</comment>
<gene>
    <name evidence="2" type="ORF">SSP531S_38060</name>
</gene>
<name>A0A388T0B0_9ACTN</name>
<dbReference type="RefSeq" id="WP_116428138.1">
    <property type="nucleotide sequence ID" value="NZ_BGZL01000010.1"/>
</dbReference>
<sequence length="862" mass="92273">MNAGAEGGAGGHPASAVLHTAWLAEDRGERMRLVGGLRPPGSVALRSRYRHLLDPEAAPGPCDPGLTFAAWSACVSLEERGDIAVLRNDSETATGVFTELLGRETSPALRVVTVNARVGLGDVAFAAGDNETAAREYETALEIAGADGYRFGRLRALVGLGHLTLIAHSARTARTRFEEAADLANALGDPLFAANSALGISECAERLGDLEASVGHALAAYTTYLEVRSPIGEGNAALRAAVVLHRLKRRPEAGEWYERAHEAYKAAGNPMGLTNALSGLGDVHLDAYEIDDAERCYEESLRTAESAGLLLSRANALQDLARVARARADWEDAVVRFRVSLAAYRELDEIIGVSNAYHRLAEAYEELGSGGDALSARMDALVAVEEYRATHRDDRSQREYRDRFRGVYTRALDAATRHGSPGAFAVAADCLAGRRLAGLFEESARAAADSAELSLLQELLVRADQRLVGHRRGAAGRAARGEAPSARRQRIVGLLGAVGVRHGLVEQAETSLEDLLATVYLPPREEGEALLDALPDGCHTVQTLLDPTDRHILRWLWREPDGTCHLGTTELAGRAVEMLGLLGGSGDERADLRLGDLAPLRDLLPAPVNEVLAGQTGARLVLIPVGELWLVPWSAVPLSDGRVLGECAAYVLCPSLTVQRQLAVRGRRPVPAGPRQVYLWRSPFVRHHELEAFRRSAHWDVTVLSTAAQAKQRLRSGAHAMVVAGHGRPTPGLGHYLELDQDVWLLLVDLVGADSPGLLAFIACWAGAIPGHGPTDPLSLATLALAAGSSEIMATVGELADSVPASHYVERVLDTRGGQALPDTVLAATRWLLSQEGARSERIHHWAPVVPLGTFYPAPSMA</sequence>
<dbReference type="SUPFAM" id="SSF48452">
    <property type="entry name" value="TPR-like"/>
    <property type="match status" value="2"/>
</dbReference>
<evidence type="ECO:0000313" key="3">
    <source>
        <dbReference type="Proteomes" id="UP000265354"/>
    </source>
</evidence>
<accession>A0A388T0B0</accession>
<dbReference type="SMART" id="SM00028">
    <property type="entry name" value="TPR"/>
    <property type="match status" value="4"/>
</dbReference>
<proteinExistence type="predicted"/>
<dbReference type="InterPro" id="IPR024983">
    <property type="entry name" value="CHAT_dom"/>
</dbReference>
<dbReference type="PANTHER" id="PTHR47691">
    <property type="entry name" value="REGULATOR-RELATED"/>
    <property type="match status" value="1"/>
</dbReference>
<dbReference type="InterPro" id="IPR011990">
    <property type="entry name" value="TPR-like_helical_dom_sf"/>
</dbReference>
<feature type="domain" description="CHAT" evidence="1">
    <location>
        <begin position="600"/>
        <end position="853"/>
    </location>
</feature>
<evidence type="ECO:0000313" key="2">
    <source>
        <dbReference type="EMBL" id="GBQ02347.1"/>
    </source>
</evidence>
<dbReference type="AlphaFoldDB" id="A0A388T0B0"/>
<dbReference type="PANTHER" id="PTHR47691:SF3">
    <property type="entry name" value="HTH-TYPE TRANSCRIPTIONAL REGULATOR RV0890C-RELATED"/>
    <property type="match status" value="1"/>
</dbReference>
<organism evidence="2 3">
    <name type="scientific">Streptomyces spongiicola</name>
    <dbReference type="NCBI Taxonomy" id="1690221"/>
    <lineage>
        <taxon>Bacteria</taxon>
        <taxon>Bacillati</taxon>
        <taxon>Actinomycetota</taxon>
        <taxon>Actinomycetes</taxon>
        <taxon>Kitasatosporales</taxon>
        <taxon>Streptomycetaceae</taxon>
        <taxon>Streptomyces</taxon>
    </lineage>
</organism>
<dbReference type="Pfam" id="PF13424">
    <property type="entry name" value="TPR_12"/>
    <property type="match status" value="1"/>
</dbReference>
<evidence type="ECO:0000259" key="1">
    <source>
        <dbReference type="Pfam" id="PF12770"/>
    </source>
</evidence>
<dbReference type="EMBL" id="BGZL01000010">
    <property type="protein sequence ID" value="GBQ02347.1"/>
    <property type="molecule type" value="Genomic_DNA"/>
</dbReference>
<dbReference type="InterPro" id="IPR019734">
    <property type="entry name" value="TPR_rpt"/>
</dbReference>
<dbReference type="Gene3D" id="1.25.40.10">
    <property type="entry name" value="Tetratricopeptide repeat domain"/>
    <property type="match status" value="1"/>
</dbReference>
<reference evidence="2 3" key="1">
    <citation type="submission" date="2018-07" db="EMBL/GenBank/DDBJ databases">
        <title>Whole Genome Shotgun Sequence of Streptomyces spongiicola strain 531S.</title>
        <authorList>
            <person name="Dohra H."/>
            <person name="Kodani S."/>
        </authorList>
    </citation>
    <scope>NUCLEOTIDE SEQUENCE [LARGE SCALE GENOMIC DNA]</scope>
    <source>
        <strain evidence="2 3">531S</strain>
    </source>
</reference>
<dbReference type="Proteomes" id="UP000265354">
    <property type="component" value="Unassembled WGS sequence"/>
</dbReference>
<protein>
    <submittedName>
        <fullName evidence="2">CHAT domain-containing protein</fullName>
    </submittedName>
</protein>